<comment type="caution">
    <text evidence="2">The sequence shown here is derived from an EMBL/GenBank/DDBJ whole genome shotgun (WGS) entry which is preliminary data.</text>
</comment>
<dbReference type="OrthoDB" id="43041at2759"/>
<organism evidence="2 3">
    <name type="scientific">Thalassiosira oceanica</name>
    <name type="common">Marine diatom</name>
    <dbReference type="NCBI Taxonomy" id="159749"/>
    <lineage>
        <taxon>Eukaryota</taxon>
        <taxon>Sar</taxon>
        <taxon>Stramenopiles</taxon>
        <taxon>Ochrophyta</taxon>
        <taxon>Bacillariophyta</taxon>
        <taxon>Coscinodiscophyceae</taxon>
        <taxon>Thalassiosirophycidae</taxon>
        <taxon>Thalassiosirales</taxon>
        <taxon>Thalassiosiraceae</taxon>
        <taxon>Thalassiosira</taxon>
    </lineage>
</organism>
<evidence type="ECO:0000313" key="3">
    <source>
        <dbReference type="Proteomes" id="UP000266841"/>
    </source>
</evidence>
<proteinExistence type="predicted"/>
<dbReference type="EMBL" id="AGNL01032566">
    <property type="protein sequence ID" value="EJK56032.1"/>
    <property type="molecule type" value="Genomic_DNA"/>
</dbReference>
<reference evidence="2 3" key="1">
    <citation type="journal article" date="2012" name="Genome Biol.">
        <title>Genome and low-iron response of an oceanic diatom adapted to chronic iron limitation.</title>
        <authorList>
            <person name="Lommer M."/>
            <person name="Specht M."/>
            <person name="Roy A.S."/>
            <person name="Kraemer L."/>
            <person name="Andreson R."/>
            <person name="Gutowska M.A."/>
            <person name="Wolf J."/>
            <person name="Bergner S.V."/>
            <person name="Schilhabel M.B."/>
            <person name="Klostermeier U.C."/>
            <person name="Beiko R.G."/>
            <person name="Rosenstiel P."/>
            <person name="Hippler M."/>
            <person name="Laroche J."/>
        </authorList>
    </citation>
    <scope>NUCLEOTIDE SEQUENCE [LARGE SCALE GENOMIC DNA]</scope>
    <source>
        <strain evidence="2 3">CCMP1005</strain>
    </source>
</reference>
<dbReference type="OMA" id="WPAGTHI"/>
<evidence type="ECO:0000259" key="1">
    <source>
        <dbReference type="PROSITE" id="PS50053"/>
    </source>
</evidence>
<evidence type="ECO:0000313" key="2">
    <source>
        <dbReference type="EMBL" id="EJK56032.1"/>
    </source>
</evidence>
<keyword evidence="3" id="KW-1185">Reference proteome</keyword>
<accession>K0SBA4</accession>
<name>K0SBA4_THAOC</name>
<dbReference type="InterPro" id="IPR019956">
    <property type="entry name" value="Ubiquitin_dom"/>
</dbReference>
<dbReference type="PROSITE" id="PS50053">
    <property type="entry name" value="UBIQUITIN_2"/>
    <property type="match status" value="1"/>
</dbReference>
<gene>
    <name evidence="2" type="ORF">THAOC_24150</name>
</gene>
<sequence>MRVTFKFSSEDRISWDVDPEDRIDIVGERIYYNFGAKTDEQRFIFRGKSLDQSRTFRQYGIEDGSEVHVGQRLRGMISTFTSNDLSDPLVNYLMMTDEEREGVSPPIEELREMARAKGAVVDRSGHYVDDPDILHDYQRRLLCDLLDFMWDRTAASSDNDRGNSLCVTYSSAFSLTGELAQVLSPLDLHMEERYSSEKLVGKFETQYWSVPGASSKHRRLALRMTKATNSCINFHCDGTYATSTSQIPLNPPTEYKGGSLCFFAKDKVIMVARTVGSVVGHSPKVLHGVTRVTEGVRKSMFILDDTNNLGT</sequence>
<dbReference type="Pfam" id="PF00240">
    <property type="entry name" value="ubiquitin"/>
    <property type="match status" value="1"/>
</dbReference>
<dbReference type="SUPFAM" id="SSF54236">
    <property type="entry name" value="Ubiquitin-like"/>
    <property type="match status" value="1"/>
</dbReference>
<feature type="non-terminal residue" evidence="2">
    <location>
        <position position="311"/>
    </location>
</feature>
<feature type="domain" description="Ubiquitin-like" evidence="1">
    <location>
        <begin position="1"/>
        <end position="76"/>
    </location>
</feature>
<dbReference type="InterPro" id="IPR000626">
    <property type="entry name" value="Ubiquitin-like_dom"/>
</dbReference>
<dbReference type="PRINTS" id="PR00348">
    <property type="entry name" value="UBIQUITIN"/>
</dbReference>
<dbReference type="AlphaFoldDB" id="K0SBA4"/>
<protein>
    <recommendedName>
        <fullName evidence="1">Ubiquitin-like domain-containing protein</fullName>
    </recommendedName>
</protein>
<dbReference type="Gene3D" id="2.60.120.620">
    <property type="entry name" value="q2cbj1_9rhob like domain"/>
    <property type="match status" value="1"/>
</dbReference>
<dbReference type="Proteomes" id="UP000266841">
    <property type="component" value="Unassembled WGS sequence"/>
</dbReference>
<dbReference type="Gene3D" id="3.10.20.90">
    <property type="entry name" value="Phosphatidylinositol 3-kinase Catalytic Subunit, Chain A, domain 1"/>
    <property type="match status" value="1"/>
</dbReference>
<dbReference type="SMART" id="SM00213">
    <property type="entry name" value="UBQ"/>
    <property type="match status" value="1"/>
</dbReference>
<dbReference type="InterPro" id="IPR029071">
    <property type="entry name" value="Ubiquitin-like_domsf"/>
</dbReference>